<sequence>MDDEDDDDIENGIPNSATQEEEEGDEDQCNDNPRGRPKKTSSSTRKKSSHKAKRKSTIFSTGRSKRSFKGISMNSLAVLHEQTVLSTAINTNALTRVPNGNIHQHSHHQHNHRRHYSLPPPGCVEQRLCSRLGETTVQVPNITIINKELIAAAAANASCDLSSPTTALLQQMTPPPDKDDASNENDRLDSKTEISEQIKEFNGIRLCKPLNLNELLYLYAKQIQNFNIYMRKPEYLDKLQQSIHTYE</sequence>
<feature type="non-terminal residue" evidence="2">
    <location>
        <position position="247"/>
    </location>
</feature>
<accession>A0A1Y3BQB4</accession>
<organism evidence="2 3">
    <name type="scientific">Euroglyphus maynei</name>
    <name type="common">Mayne's house dust mite</name>
    <dbReference type="NCBI Taxonomy" id="6958"/>
    <lineage>
        <taxon>Eukaryota</taxon>
        <taxon>Metazoa</taxon>
        <taxon>Ecdysozoa</taxon>
        <taxon>Arthropoda</taxon>
        <taxon>Chelicerata</taxon>
        <taxon>Arachnida</taxon>
        <taxon>Acari</taxon>
        <taxon>Acariformes</taxon>
        <taxon>Sarcoptiformes</taxon>
        <taxon>Astigmata</taxon>
        <taxon>Psoroptidia</taxon>
        <taxon>Analgoidea</taxon>
        <taxon>Pyroglyphidae</taxon>
        <taxon>Pyroglyphinae</taxon>
        <taxon>Euroglyphus</taxon>
    </lineage>
</organism>
<feature type="compositionally biased region" description="Acidic residues" evidence="1">
    <location>
        <begin position="1"/>
        <end position="10"/>
    </location>
</feature>
<reference evidence="2 3" key="1">
    <citation type="submission" date="2017-03" db="EMBL/GenBank/DDBJ databases">
        <title>Genome Survey of Euroglyphus maynei.</title>
        <authorList>
            <person name="Arlian L.G."/>
            <person name="Morgan M.S."/>
            <person name="Rider S.D."/>
        </authorList>
    </citation>
    <scope>NUCLEOTIDE SEQUENCE [LARGE SCALE GENOMIC DNA]</scope>
    <source>
        <strain evidence="2">Arlian Lab</strain>
        <tissue evidence="2">Whole body</tissue>
    </source>
</reference>
<feature type="compositionally biased region" description="Basic and acidic residues" evidence="1">
    <location>
        <begin position="176"/>
        <end position="190"/>
    </location>
</feature>
<dbReference type="EMBL" id="MUJZ01004797">
    <property type="protein sequence ID" value="OTF83171.1"/>
    <property type="molecule type" value="Genomic_DNA"/>
</dbReference>
<gene>
    <name evidence="2" type="ORF">BLA29_007239</name>
</gene>
<evidence type="ECO:0000256" key="1">
    <source>
        <dbReference type="SAM" id="MobiDB-lite"/>
    </source>
</evidence>
<feature type="region of interest" description="Disordered" evidence="1">
    <location>
        <begin position="167"/>
        <end position="190"/>
    </location>
</feature>
<feature type="compositionally biased region" description="Basic residues" evidence="1">
    <location>
        <begin position="35"/>
        <end position="56"/>
    </location>
</feature>
<feature type="region of interest" description="Disordered" evidence="1">
    <location>
        <begin position="1"/>
        <end position="64"/>
    </location>
</feature>
<name>A0A1Y3BQB4_EURMA</name>
<proteinExistence type="predicted"/>
<keyword evidence="3" id="KW-1185">Reference proteome</keyword>
<dbReference type="Proteomes" id="UP000194236">
    <property type="component" value="Unassembled WGS sequence"/>
</dbReference>
<comment type="caution">
    <text evidence="2">The sequence shown here is derived from an EMBL/GenBank/DDBJ whole genome shotgun (WGS) entry which is preliminary data.</text>
</comment>
<dbReference type="AlphaFoldDB" id="A0A1Y3BQB4"/>
<feature type="compositionally biased region" description="Acidic residues" evidence="1">
    <location>
        <begin position="19"/>
        <end position="29"/>
    </location>
</feature>
<evidence type="ECO:0000313" key="2">
    <source>
        <dbReference type="EMBL" id="OTF83171.1"/>
    </source>
</evidence>
<protein>
    <submittedName>
        <fullName evidence="2">Uncharacterized protein</fullName>
    </submittedName>
</protein>
<evidence type="ECO:0000313" key="3">
    <source>
        <dbReference type="Proteomes" id="UP000194236"/>
    </source>
</evidence>